<dbReference type="SUPFAM" id="SSF52833">
    <property type="entry name" value="Thioredoxin-like"/>
    <property type="match status" value="1"/>
</dbReference>
<reference evidence="5 6" key="1">
    <citation type="submission" date="2018-05" db="EMBL/GenBank/DDBJ databases">
        <title>Leucothrix arctica sp. nov., isolated from Arctic seawater.</title>
        <authorList>
            <person name="Choi A."/>
            <person name="Baek K."/>
        </authorList>
    </citation>
    <scope>NUCLEOTIDE SEQUENCE [LARGE SCALE GENOMIC DNA]</scope>
    <source>
        <strain evidence="5 6">IMCC9719</strain>
    </source>
</reference>
<dbReference type="PROSITE" id="PS51352">
    <property type="entry name" value="THIOREDOXIN_2"/>
    <property type="match status" value="1"/>
</dbReference>
<comment type="similarity">
    <text evidence="1">Belongs to the SCO1/2 family.</text>
</comment>
<evidence type="ECO:0000313" key="5">
    <source>
        <dbReference type="EMBL" id="PWQ98280.1"/>
    </source>
</evidence>
<dbReference type="InterPro" id="IPR003782">
    <property type="entry name" value="SCO1/SenC"/>
</dbReference>
<dbReference type="InterPro" id="IPR013766">
    <property type="entry name" value="Thioredoxin_domain"/>
</dbReference>
<evidence type="ECO:0000256" key="2">
    <source>
        <dbReference type="ARBA" id="ARBA00023008"/>
    </source>
</evidence>
<feature type="binding site" evidence="3">
    <location>
        <position position="71"/>
    </location>
    <ligand>
        <name>Cu cation</name>
        <dbReference type="ChEBI" id="CHEBI:23378"/>
    </ligand>
</feature>
<proteinExistence type="inferred from homology"/>
<feature type="domain" description="Thioredoxin" evidence="4">
    <location>
        <begin position="30"/>
        <end position="195"/>
    </location>
</feature>
<evidence type="ECO:0000313" key="6">
    <source>
        <dbReference type="Proteomes" id="UP000245506"/>
    </source>
</evidence>
<protein>
    <recommendedName>
        <fullName evidence="4">Thioredoxin domain-containing protein</fullName>
    </recommendedName>
</protein>
<accession>A0A317CPI1</accession>
<comment type="caution">
    <text evidence="5">The sequence shown here is derived from an EMBL/GenBank/DDBJ whole genome shotgun (WGS) entry which is preliminary data.</text>
</comment>
<name>A0A317CPI1_9GAMM</name>
<organism evidence="5 6">
    <name type="scientific">Leucothrix arctica</name>
    <dbReference type="NCBI Taxonomy" id="1481894"/>
    <lineage>
        <taxon>Bacteria</taxon>
        <taxon>Pseudomonadati</taxon>
        <taxon>Pseudomonadota</taxon>
        <taxon>Gammaproteobacteria</taxon>
        <taxon>Thiotrichales</taxon>
        <taxon>Thiotrichaceae</taxon>
        <taxon>Leucothrix</taxon>
    </lineage>
</organism>
<sequence>MKTLLVIIVLTVVGGLLLTSVADEKESASKALGFNNPALSQIKLTDHDQQLFKLGDLIGKTVVLNFMFNGCSPVQTVALRRAYLDHQLEKKDKGIVFLSISVATETDTPQQLKEFAQRYGIYSKNWRLAITDKTSLGTLLETLNAGIPPSEGRIGHLNTVFLFNKKGILSKRYKGYPVSPSLIFDDLYSVLAPQN</sequence>
<dbReference type="Gene3D" id="3.40.30.10">
    <property type="entry name" value="Glutaredoxin"/>
    <property type="match status" value="1"/>
</dbReference>
<dbReference type="EMBL" id="QGKL01000012">
    <property type="protein sequence ID" value="PWQ98280.1"/>
    <property type="molecule type" value="Genomic_DNA"/>
</dbReference>
<dbReference type="GO" id="GO:0046872">
    <property type="term" value="F:metal ion binding"/>
    <property type="evidence" value="ECO:0007669"/>
    <property type="project" value="UniProtKB-KW"/>
</dbReference>
<evidence type="ECO:0000256" key="3">
    <source>
        <dbReference type="PIRSR" id="PIRSR603782-1"/>
    </source>
</evidence>
<keyword evidence="2 3" id="KW-0186">Copper</keyword>
<dbReference type="InterPro" id="IPR036249">
    <property type="entry name" value="Thioredoxin-like_sf"/>
</dbReference>
<keyword evidence="6" id="KW-1185">Reference proteome</keyword>
<keyword evidence="3" id="KW-0479">Metal-binding</keyword>
<dbReference type="AlphaFoldDB" id="A0A317CPI1"/>
<evidence type="ECO:0000259" key="4">
    <source>
        <dbReference type="PROSITE" id="PS51352"/>
    </source>
</evidence>
<dbReference type="OrthoDB" id="5567697at2"/>
<dbReference type="Proteomes" id="UP000245506">
    <property type="component" value="Unassembled WGS sequence"/>
</dbReference>
<dbReference type="RefSeq" id="WP_109822121.1">
    <property type="nucleotide sequence ID" value="NZ_QGKL01000012.1"/>
</dbReference>
<dbReference type="Pfam" id="PF02630">
    <property type="entry name" value="SCO1-SenC"/>
    <property type="match status" value="1"/>
</dbReference>
<gene>
    <name evidence="5" type="ORF">DKT75_03875</name>
</gene>
<evidence type="ECO:0000256" key="1">
    <source>
        <dbReference type="ARBA" id="ARBA00010996"/>
    </source>
</evidence>